<dbReference type="Proteomes" id="UP001285908">
    <property type="component" value="Unassembled WGS sequence"/>
</dbReference>
<gene>
    <name evidence="2" type="ORF">B0T23DRAFT_228854</name>
</gene>
<feature type="transmembrane region" description="Helical" evidence="1">
    <location>
        <begin position="7"/>
        <end position="25"/>
    </location>
</feature>
<comment type="caution">
    <text evidence="2">The sequence shown here is derived from an EMBL/GenBank/DDBJ whole genome shotgun (WGS) entry which is preliminary data.</text>
</comment>
<dbReference type="RefSeq" id="XP_062689141.1">
    <property type="nucleotide sequence ID" value="XM_062833845.1"/>
</dbReference>
<dbReference type="AlphaFoldDB" id="A0AAJ0I0D2"/>
<keyword evidence="1" id="KW-0472">Membrane</keyword>
<feature type="transmembrane region" description="Helical" evidence="1">
    <location>
        <begin position="45"/>
        <end position="65"/>
    </location>
</feature>
<protein>
    <submittedName>
        <fullName evidence="2">Uncharacterized protein</fullName>
    </submittedName>
</protein>
<reference evidence="2 3" key="1">
    <citation type="journal article" date="2023" name="Mol. Phylogenet. Evol.">
        <title>Genome-scale phylogeny and comparative genomics of the fungal order Sordariales.</title>
        <authorList>
            <person name="Hensen N."/>
            <person name="Bonometti L."/>
            <person name="Westerberg I."/>
            <person name="Brannstrom I.O."/>
            <person name="Guillou S."/>
            <person name="Cros-Aarteil S."/>
            <person name="Calhoun S."/>
            <person name="Haridas S."/>
            <person name="Kuo A."/>
            <person name="Mondo S."/>
            <person name="Pangilinan J."/>
            <person name="Riley R."/>
            <person name="LaButti K."/>
            <person name="Andreopoulos B."/>
            <person name="Lipzen A."/>
            <person name="Chen C."/>
            <person name="Yan M."/>
            <person name="Daum C."/>
            <person name="Ng V."/>
            <person name="Clum A."/>
            <person name="Steindorff A."/>
            <person name="Ohm R.A."/>
            <person name="Martin F."/>
            <person name="Silar P."/>
            <person name="Natvig D.O."/>
            <person name="Lalanne C."/>
            <person name="Gautier V."/>
            <person name="Ament-Velasquez S.L."/>
            <person name="Kruys A."/>
            <person name="Hutchinson M.I."/>
            <person name="Powell A.J."/>
            <person name="Barry K."/>
            <person name="Miller A.N."/>
            <person name="Grigoriev I.V."/>
            <person name="Debuchy R."/>
            <person name="Gladieux P."/>
            <person name="Hiltunen Thoren M."/>
            <person name="Johannesson H."/>
        </authorList>
    </citation>
    <scope>NUCLEOTIDE SEQUENCE [LARGE SCALE GENOMIC DNA]</scope>
    <source>
        <strain evidence="2 3">FGSC 10403</strain>
    </source>
</reference>
<dbReference type="GeneID" id="87871467"/>
<sequence length="89" mass="10889">MSGMEAVFHVPILVPQCFLLTHVISRTFTTWSFDLFLIRNNHNEHYLFHNLFFLPLFITYLDFFITISNPQERRRASELGFFWRHLPWR</sequence>
<keyword evidence="3" id="KW-1185">Reference proteome</keyword>
<keyword evidence="1" id="KW-0812">Transmembrane</keyword>
<keyword evidence="1" id="KW-1133">Transmembrane helix</keyword>
<dbReference type="EMBL" id="JAULSX010000008">
    <property type="protein sequence ID" value="KAK3486584.1"/>
    <property type="molecule type" value="Genomic_DNA"/>
</dbReference>
<name>A0AAJ0I0D2_9PEZI</name>
<evidence type="ECO:0000313" key="3">
    <source>
        <dbReference type="Proteomes" id="UP001285908"/>
    </source>
</evidence>
<accession>A0AAJ0I0D2</accession>
<evidence type="ECO:0000313" key="2">
    <source>
        <dbReference type="EMBL" id="KAK3486584.1"/>
    </source>
</evidence>
<organism evidence="2 3">
    <name type="scientific">Neurospora hispaniola</name>
    <dbReference type="NCBI Taxonomy" id="588809"/>
    <lineage>
        <taxon>Eukaryota</taxon>
        <taxon>Fungi</taxon>
        <taxon>Dikarya</taxon>
        <taxon>Ascomycota</taxon>
        <taxon>Pezizomycotina</taxon>
        <taxon>Sordariomycetes</taxon>
        <taxon>Sordariomycetidae</taxon>
        <taxon>Sordariales</taxon>
        <taxon>Sordariaceae</taxon>
        <taxon>Neurospora</taxon>
    </lineage>
</organism>
<proteinExistence type="predicted"/>
<evidence type="ECO:0000256" key="1">
    <source>
        <dbReference type="SAM" id="Phobius"/>
    </source>
</evidence>